<feature type="transmembrane region" description="Helical" evidence="8">
    <location>
        <begin position="82"/>
        <end position="108"/>
    </location>
</feature>
<feature type="transmembrane region" description="Helical" evidence="8">
    <location>
        <begin position="200"/>
        <end position="216"/>
    </location>
</feature>
<organism evidence="9 10">
    <name type="scientific">Roseomonas elaeocarpi</name>
    <dbReference type="NCBI Taxonomy" id="907779"/>
    <lineage>
        <taxon>Bacteria</taxon>
        <taxon>Pseudomonadati</taxon>
        <taxon>Pseudomonadota</taxon>
        <taxon>Alphaproteobacteria</taxon>
        <taxon>Acetobacterales</taxon>
        <taxon>Roseomonadaceae</taxon>
        <taxon>Roseomonas</taxon>
    </lineage>
</organism>
<comment type="similarity">
    <text evidence="2">Belongs to the AzlC family.</text>
</comment>
<dbReference type="InterPro" id="IPR011606">
    <property type="entry name" value="Brnchd-chn_aa_trnsp_permease"/>
</dbReference>
<comment type="caution">
    <text evidence="9">The sequence shown here is derived from an EMBL/GenBank/DDBJ whole genome shotgun (WGS) entry which is preliminary data.</text>
</comment>
<gene>
    <name evidence="9" type="ORF">ACFFGY_09280</name>
</gene>
<feature type="transmembrane region" description="Helical" evidence="8">
    <location>
        <begin position="222"/>
        <end position="237"/>
    </location>
</feature>
<dbReference type="Pfam" id="PF03591">
    <property type="entry name" value="AzlC"/>
    <property type="match status" value="1"/>
</dbReference>
<keyword evidence="10" id="KW-1185">Reference proteome</keyword>
<sequence>MTAPNTQPPVESGSGFTRAGVLRGLRTAVPLLLGLIPFALVVGVVSAGRGLSLAETTVMSAVVFAGSAQLLGLELWSDPAPWLAAALAAFFVNLRLLPMGAALTPWFARARGWRTWLTLGFLTDHGFALSIPEERAGRRDAGFLLGTGLLLWVGWTLFCAAGHVMGGLVRLPPGHPLYFAAPAAFIALLVPMWRSRAQDLAPWFLAGFLALAAWRLHLPVPLPLLIGALGGAALGALRQRRRERAA</sequence>
<accession>A0ABV6JRS9</accession>
<dbReference type="RefSeq" id="WP_377044191.1">
    <property type="nucleotide sequence ID" value="NZ_JBHLUN010000006.1"/>
</dbReference>
<feature type="transmembrane region" description="Helical" evidence="8">
    <location>
        <begin position="28"/>
        <end position="46"/>
    </location>
</feature>
<feature type="transmembrane region" description="Helical" evidence="8">
    <location>
        <begin position="177"/>
        <end position="193"/>
    </location>
</feature>
<comment type="subcellular location">
    <subcellularLocation>
        <location evidence="1">Cell membrane</location>
        <topology evidence="1">Multi-pass membrane protein</topology>
    </subcellularLocation>
</comment>
<dbReference type="Proteomes" id="UP001589865">
    <property type="component" value="Unassembled WGS sequence"/>
</dbReference>
<dbReference type="PANTHER" id="PTHR34979:SF1">
    <property type="entry name" value="INNER MEMBRANE PROTEIN YGAZ"/>
    <property type="match status" value="1"/>
</dbReference>
<proteinExistence type="inferred from homology"/>
<evidence type="ECO:0000256" key="2">
    <source>
        <dbReference type="ARBA" id="ARBA00010735"/>
    </source>
</evidence>
<evidence type="ECO:0000256" key="5">
    <source>
        <dbReference type="ARBA" id="ARBA00022692"/>
    </source>
</evidence>
<keyword evidence="5 8" id="KW-0812">Transmembrane</keyword>
<keyword evidence="4" id="KW-1003">Cell membrane</keyword>
<feature type="transmembrane region" description="Helical" evidence="8">
    <location>
        <begin position="143"/>
        <end position="165"/>
    </location>
</feature>
<keyword evidence="7 8" id="KW-0472">Membrane</keyword>
<evidence type="ECO:0000256" key="4">
    <source>
        <dbReference type="ARBA" id="ARBA00022475"/>
    </source>
</evidence>
<evidence type="ECO:0000313" key="9">
    <source>
        <dbReference type="EMBL" id="MFC0408438.1"/>
    </source>
</evidence>
<evidence type="ECO:0000256" key="1">
    <source>
        <dbReference type="ARBA" id="ARBA00004651"/>
    </source>
</evidence>
<keyword evidence="3" id="KW-0813">Transport</keyword>
<reference evidence="9 10" key="1">
    <citation type="submission" date="2024-09" db="EMBL/GenBank/DDBJ databases">
        <authorList>
            <person name="Sun Q."/>
            <person name="Mori K."/>
        </authorList>
    </citation>
    <scope>NUCLEOTIDE SEQUENCE [LARGE SCALE GENOMIC DNA]</scope>
    <source>
        <strain evidence="9 10">TBRC 5777</strain>
    </source>
</reference>
<evidence type="ECO:0000313" key="10">
    <source>
        <dbReference type="Proteomes" id="UP001589865"/>
    </source>
</evidence>
<name>A0ABV6JRS9_9PROT</name>
<feature type="transmembrane region" description="Helical" evidence="8">
    <location>
        <begin position="58"/>
        <end position="76"/>
    </location>
</feature>
<protein>
    <submittedName>
        <fullName evidence="9">AzlC family ABC transporter permease</fullName>
    </submittedName>
</protein>
<evidence type="ECO:0000256" key="6">
    <source>
        <dbReference type="ARBA" id="ARBA00022989"/>
    </source>
</evidence>
<dbReference type="PANTHER" id="PTHR34979">
    <property type="entry name" value="INNER MEMBRANE PROTEIN YGAZ"/>
    <property type="match status" value="1"/>
</dbReference>
<evidence type="ECO:0000256" key="8">
    <source>
        <dbReference type="SAM" id="Phobius"/>
    </source>
</evidence>
<keyword evidence="6 8" id="KW-1133">Transmembrane helix</keyword>
<evidence type="ECO:0000256" key="7">
    <source>
        <dbReference type="ARBA" id="ARBA00023136"/>
    </source>
</evidence>
<evidence type="ECO:0000256" key="3">
    <source>
        <dbReference type="ARBA" id="ARBA00022448"/>
    </source>
</evidence>
<dbReference type="EMBL" id="JBHLUN010000006">
    <property type="protein sequence ID" value="MFC0408438.1"/>
    <property type="molecule type" value="Genomic_DNA"/>
</dbReference>